<dbReference type="GO" id="GO:0016020">
    <property type="term" value="C:membrane"/>
    <property type="evidence" value="ECO:0000318"/>
    <property type="project" value="GO_Central"/>
</dbReference>
<name>A0A9J7MUF3_BRAFL</name>
<proteinExistence type="inferred from homology"/>
<dbReference type="Pfam" id="PF09815">
    <property type="entry name" value="XK-related"/>
    <property type="match status" value="1"/>
</dbReference>
<evidence type="ECO:0000256" key="6">
    <source>
        <dbReference type="ARBA" id="ARBA00023136"/>
    </source>
</evidence>
<comment type="caution">
    <text evidence="7">Lacks conserved residue(s) required for the propagation of feature annotation.</text>
</comment>
<evidence type="ECO:0000256" key="5">
    <source>
        <dbReference type="ARBA" id="ARBA00022989"/>
    </source>
</evidence>
<accession>A0A9J7MUF3</accession>
<dbReference type="RefSeq" id="XP_035681587.1">
    <property type="nucleotide sequence ID" value="XM_035825694.1"/>
</dbReference>
<organism evidence="8 9">
    <name type="scientific">Branchiostoma floridae</name>
    <name type="common">Florida lancelet</name>
    <name type="synonym">Amphioxus</name>
    <dbReference type="NCBI Taxonomy" id="7739"/>
    <lineage>
        <taxon>Eukaryota</taxon>
        <taxon>Metazoa</taxon>
        <taxon>Chordata</taxon>
        <taxon>Cephalochordata</taxon>
        <taxon>Leptocardii</taxon>
        <taxon>Amphioxiformes</taxon>
        <taxon>Branchiostomatidae</taxon>
        <taxon>Branchiostoma</taxon>
    </lineage>
</organism>
<dbReference type="PANTHER" id="PTHR16024:SF28">
    <property type="entry name" value="XK-RELATED PROTEIN"/>
    <property type="match status" value="1"/>
</dbReference>
<dbReference type="OMA" id="WETHFPN"/>
<dbReference type="KEGG" id="bfo:118419332"/>
<comment type="similarity">
    <text evidence="2 7">Belongs to the XK family.</text>
</comment>
<evidence type="ECO:0000256" key="7">
    <source>
        <dbReference type="RuleBase" id="RU910716"/>
    </source>
</evidence>
<keyword evidence="6 7" id="KW-0472">Membrane</keyword>
<dbReference type="GeneID" id="118419332"/>
<evidence type="ECO:0000256" key="3">
    <source>
        <dbReference type="ARBA" id="ARBA00022475"/>
    </source>
</evidence>
<reference evidence="8" key="1">
    <citation type="journal article" date="2020" name="Nat. Ecol. Evol.">
        <title>Deeply conserved synteny resolves early events in vertebrate evolution.</title>
        <authorList>
            <person name="Simakov O."/>
            <person name="Marletaz F."/>
            <person name="Yue J.X."/>
            <person name="O'Connell B."/>
            <person name="Jenkins J."/>
            <person name="Brandt A."/>
            <person name="Calef R."/>
            <person name="Tung C.H."/>
            <person name="Huang T.K."/>
            <person name="Schmutz J."/>
            <person name="Satoh N."/>
            <person name="Yu J.K."/>
            <person name="Putnam N.H."/>
            <person name="Green R.E."/>
            <person name="Rokhsar D.S."/>
        </authorList>
    </citation>
    <scope>NUCLEOTIDE SEQUENCE [LARGE SCALE GENOMIC DNA]</scope>
    <source>
        <strain evidence="8">S238N-H82</strain>
    </source>
</reference>
<protein>
    <recommendedName>
        <fullName evidence="7">XK-related protein</fullName>
    </recommendedName>
</protein>
<feature type="transmembrane region" description="Helical" evidence="7">
    <location>
        <begin position="45"/>
        <end position="67"/>
    </location>
</feature>
<dbReference type="InterPro" id="IPR018629">
    <property type="entry name" value="XK-rel"/>
</dbReference>
<dbReference type="GO" id="GO:0005886">
    <property type="term" value="C:plasma membrane"/>
    <property type="evidence" value="ECO:0007669"/>
    <property type="project" value="UniProtKB-SubCell"/>
</dbReference>
<keyword evidence="3" id="KW-1003">Cell membrane</keyword>
<evidence type="ECO:0000256" key="2">
    <source>
        <dbReference type="ARBA" id="ARBA00008789"/>
    </source>
</evidence>
<evidence type="ECO:0000313" key="8">
    <source>
        <dbReference type="Proteomes" id="UP000001554"/>
    </source>
</evidence>
<comment type="subcellular location">
    <subcellularLocation>
        <location evidence="1">Cell membrane</location>
        <topology evidence="1">Multi-pass membrane protein</topology>
    </subcellularLocation>
    <subcellularLocation>
        <location evidence="7">Membrane</location>
        <topology evidence="7">Multi-pass membrane protein</topology>
    </subcellularLocation>
</comment>
<dbReference type="InterPro" id="IPR050895">
    <property type="entry name" value="XK-related_scramblase"/>
</dbReference>
<dbReference type="Proteomes" id="UP000001554">
    <property type="component" value="Chromosome 7"/>
</dbReference>
<keyword evidence="5 7" id="KW-1133">Transmembrane helix</keyword>
<dbReference type="AlphaFoldDB" id="A0A9J7MUF3"/>
<evidence type="ECO:0000256" key="1">
    <source>
        <dbReference type="ARBA" id="ARBA00004651"/>
    </source>
</evidence>
<dbReference type="OrthoDB" id="10037417at2759"/>
<evidence type="ECO:0000256" key="4">
    <source>
        <dbReference type="ARBA" id="ARBA00022692"/>
    </source>
</evidence>
<sequence>MCDSDCCGSCWLIFRTLAGFALYIADFVTDVILAAEYYRNGHYTWFGLTLGFALGPQIIVNIVLAYLDDDCDCCPYGCKWSRWVYMLPLGVPIKYLQVLCSFVCGDLSPEDILRARRTERQATQHPEARLVTHLLPLARLVGTLLESLPELCLQIYILLQQRSLSHMVVFCSLSL</sequence>
<evidence type="ECO:0000313" key="9">
    <source>
        <dbReference type="RefSeq" id="XP_035681587.1"/>
    </source>
</evidence>
<reference evidence="9" key="2">
    <citation type="submission" date="2025-08" db="UniProtKB">
        <authorList>
            <consortium name="RefSeq"/>
        </authorList>
    </citation>
    <scope>IDENTIFICATION</scope>
    <source>
        <strain evidence="9">S238N-H82</strain>
        <tissue evidence="9">Testes</tissue>
    </source>
</reference>
<keyword evidence="8" id="KW-1185">Reference proteome</keyword>
<keyword evidence="4 7" id="KW-0812">Transmembrane</keyword>
<feature type="transmembrane region" description="Helical" evidence="7">
    <location>
        <begin position="12"/>
        <end position="33"/>
    </location>
</feature>
<gene>
    <name evidence="9" type="primary">LOC118419332</name>
</gene>
<dbReference type="PANTHER" id="PTHR16024">
    <property type="entry name" value="XK-RELATED PROTEIN"/>
    <property type="match status" value="1"/>
</dbReference>